<dbReference type="RefSeq" id="WP_111396584.1">
    <property type="nucleotide sequence ID" value="NZ_QKYU01000002.1"/>
</dbReference>
<organism evidence="2 3">
    <name type="scientific">Humitalea rosea</name>
    <dbReference type="NCBI Taxonomy" id="990373"/>
    <lineage>
        <taxon>Bacteria</taxon>
        <taxon>Pseudomonadati</taxon>
        <taxon>Pseudomonadota</taxon>
        <taxon>Alphaproteobacteria</taxon>
        <taxon>Acetobacterales</taxon>
        <taxon>Roseomonadaceae</taxon>
        <taxon>Humitalea</taxon>
    </lineage>
</organism>
<keyword evidence="3" id="KW-1185">Reference proteome</keyword>
<dbReference type="Gene3D" id="2.40.360.10">
    <property type="entry name" value="YmcC-like"/>
    <property type="match status" value="1"/>
</dbReference>
<evidence type="ECO:0000256" key="1">
    <source>
        <dbReference type="SAM" id="SignalP"/>
    </source>
</evidence>
<dbReference type="InterPro" id="IPR023373">
    <property type="entry name" value="YmcC_sf"/>
</dbReference>
<dbReference type="OrthoDB" id="6237231at2"/>
<dbReference type="EMBL" id="QKYU01000002">
    <property type="protein sequence ID" value="PZW50433.1"/>
    <property type="molecule type" value="Genomic_DNA"/>
</dbReference>
<comment type="caution">
    <text evidence="2">The sequence shown here is derived from an EMBL/GenBank/DDBJ whole genome shotgun (WGS) entry which is preliminary data.</text>
</comment>
<dbReference type="InterPro" id="IPR021308">
    <property type="entry name" value="GfcB"/>
</dbReference>
<protein>
    <submittedName>
        <fullName evidence="2">Group 4 capsule polysaccharide lipoprotein GfcB/YjbF</fullName>
    </submittedName>
</protein>
<dbReference type="Pfam" id="PF11102">
    <property type="entry name" value="YjbF"/>
    <property type="match status" value="1"/>
</dbReference>
<reference evidence="2 3" key="1">
    <citation type="submission" date="2018-06" db="EMBL/GenBank/DDBJ databases">
        <title>Genomic Encyclopedia of Archaeal and Bacterial Type Strains, Phase II (KMG-II): from individual species to whole genera.</title>
        <authorList>
            <person name="Goeker M."/>
        </authorList>
    </citation>
    <scope>NUCLEOTIDE SEQUENCE [LARGE SCALE GENOMIC DNA]</scope>
    <source>
        <strain evidence="2 3">DSM 24525</strain>
    </source>
</reference>
<keyword evidence="2" id="KW-0449">Lipoprotein</keyword>
<dbReference type="PROSITE" id="PS51257">
    <property type="entry name" value="PROKAR_LIPOPROTEIN"/>
    <property type="match status" value="1"/>
</dbReference>
<keyword evidence="1" id="KW-0732">Signal</keyword>
<name>A0A2W7IV92_9PROT</name>
<gene>
    <name evidence="2" type="ORF">C8P66_102121</name>
</gene>
<dbReference type="Proteomes" id="UP000249688">
    <property type="component" value="Unassembled WGS sequence"/>
</dbReference>
<accession>A0A2W7IV92</accession>
<sequence>MKLPAAAALLLLAGCAWFEPPPMPAPPAMGPDTAEPEGPALSLTIGGRRSVALLVQQNGEQRIWRGRNGVVVATDGARVVATAGLPVWVTATRFDGADPLDDPLHLLGQSATVRRQVDLSGPHRDPARMRFGVALACTLRGRMDAALLLIEEGCNGAGSTVHNRFWADPQTGAISHSEQWIGGPDMLAMDVLRAPPE</sequence>
<evidence type="ECO:0000313" key="2">
    <source>
        <dbReference type="EMBL" id="PZW50433.1"/>
    </source>
</evidence>
<dbReference type="AlphaFoldDB" id="A0A2W7IV92"/>
<evidence type="ECO:0000313" key="3">
    <source>
        <dbReference type="Proteomes" id="UP000249688"/>
    </source>
</evidence>
<feature type="signal peptide" evidence="1">
    <location>
        <begin position="1"/>
        <end position="18"/>
    </location>
</feature>
<feature type="chain" id="PRO_5016030534" evidence="1">
    <location>
        <begin position="19"/>
        <end position="197"/>
    </location>
</feature>
<dbReference type="SUPFAM" id="SSF159270">
    <property type="entry name" value="YmcC-like"/>
    <property type="match status" value="1"/>
</dbReference>
<proteinExistence type="predicted"/>